<feature type="compositionally biased region" description="Polar residues" evidence="1">
    <location>
        <begin position="18"/>
        <end position="44"/>
    </location>
</feature>
<name>A0ABU6UIX1_9FABA</name>
<gene>
    <name evidence="2" type="ORF">PIB30_045469</name>
</gene>
<sequence length="124" mass="14413">MTQQEKQTKIRKKKRSTFQDPHSTNPKTTTTIIAYLEPNNSPNNERIKKEQKWSDERYLKKEMPRLSVERKRELELSPTTQEKEDPNTKPKTEESGDNGNGRAEGVEESSDGEVVSEIEDKKKH</sequence>
<feature type="compositionally biased region" description="Acidic residues" evidence="1">
    <location>
        <begin position="106"/>
        <end position="117"/>
    </location>
</feature>
<evidence type="ECO:0000256" key="1">
    <source>
        <dbReference type="SAM" id="MobiDB-lite"/>
    </source>
</evidence>
<evidence type="ECO:0000313" key="2">
    <source>
        <dbReference type="EMBL" id="MED6159793.1"/>
    </source>
</evidence>
<comment type="caution">
    <text evidence="2">The sequence shown here is derived from an EMBL/GenBank/DDBJ whole genome shotgun (WGS) entry which is preliminary data.</text>
</comment>
<evidence type="ECO:0000313" key="3">
    <source>
        <dbReference type="Proteomes" id="UP001341840"/>
    </source>
</evidence>
<dbReference type="EMBL" id="JASCZI010121106">
    <property type="protein sequence ID" value="MED6159793.1"/>
    <property type="molecule type" value="Genomic_DNA"/>
</dbReference>
<dbReference type="Proteomes" id="UP001341840">
    <property type="component" value="Unassembled WGS sequence"/>
</dbReference>
<reference evidence="2 3" key="1">
    <citation type="journal article" date="2023" name="Plants (Basel)">
        <title>Bridging the Gap: Combining Genomics and Transcriptomics Approaches to Understand Stylosanthes scabra, an Orphan Legume from the Brazilian Caatinga.</title>
        <authorList>
            <person name="Ferreira-Neto J.R.C."/>
            <person name="da Silva M.D."/>
            <person name="Binneck E."/>
            <person name="de Melo N.F."/>
            <person name="da Silva R.H."/>
            <person name="de Melo A.L.T.M."/>
            <person name="Pandolfi V."/>
            <person name="Bustamante F.O."/>
            <person name="Brasileiro-Vidal A.C."/>
            <person name="Benko-Iseppon A.M."/>
        </authorList>
    </citation>
    <scope>NUCLEOTIDE SEQUENCE [LARGE SCALE GENOMIC DNA]</scope>
    <source>
        <tissue evidence="2">Leaves</tissue>
    </source>
</reference>
<organism evidence="2 3">
    <name type="scientific">Stylosanthes scabra</name>
    <dbReference type="NCBI Taxonomy" id="79078"/>
    <lineage>
        <taxon>Eukaryota</taxon>
        <taxon>Viridiplantae</taxon>
        <taxon>Streptophyta</taxon>
        <taxon>Embryophyta</taxon>
        <taxon>Tracheophyta</taxon>
        <taxon>Spermatophyta</taxon>
        <taxon>Magnoliopsida</taxon>
        <taxon>eudicotyledons</taxon>
        <taxon>Gunneridae</taxon>
        <taxon>Pentapetalae</taxon>
        <taxon>rosids</taxon>
        <taxon>fabids</taxon>
        <taxon>Fabales</taxon>
        <taxon>Fabaceae</taxon>
        <taxon>Papilionoideae</taxon>
        <taxon>50 kb inversion clade</taxon>
        <taxon>dalbergioids sensu lato</taxon>
        <taxon>Dalbergieae</taxon>
        <taxon>Pterocarpus clade</taxon>
        <taxon>Stylosanthes</taxon>
    </lineage>
</organism>
<accession>A0ABU6UIX1</accession>
<proteinExistence type="predicted"/>
<feature type="compositionally biased region" description="Basic and acidic residues" evidence="1">
    <location>
        <begin position="45"/>
        <end position="94"/>
    </location>
</feature>
<keyword evidence="3" id="KW-1185">Reference proteome</keyword>
<feature type="region of interest" description="Disordered" evidence="1">
    <location>
        <begin position="1"/>
        <end position="124"/>
    </location>
</feature>
<protein>
    <submittedName>
        <fullName evidence="2">Uncharacterized protein</fullName>
    </submittedName>
</protein>